<sequence length="303" mass="33398">MSTERVDKAWQNKGLQGYSTEAILGTLGHYGAPTTEADFRTLSETVWPADIAQQWGSKWKGTGPFKVFPFGAAEELWRRWVPDRLAPRELSESLVEVMQSALKLLGGMQDAPLGAAFERMNAVRQKVPLDEKGQPKQPFIERALGVFNEKIAETFDSLAESLTKAGHPQHGEAFADLEEFLLPERKGIASAIVRAAKGERDPAVASLEQIITDTSRTQLSRLLSVDGLIHLGAYPQAAAHARPVMLQAEKDGDIHLAIDLCSRLEHIFKTTGDRGSQQEVARDMARLSAMHDQMHPGHGHRHG</sequence>
<dbReference type="RefSeq" id="WP_245768351.1">
    <property type="nucleotide sequence ID" value="NZ_FOAP01000001.1"/>
</dbReference>
<dbReference type="AlphaFoldDB" id="A0A1H7GA24"/>
<name>A0A1H7GA24_STIAU</name>
<evidence type="ECO:0000313" key="1">
    <source>
        <dbReference type="EMBL" id="SEK33350.1"/>
    </source>
</evidence>
<proteinExistence type="predicted"/>
<gene>
    <name evidence="1" type="ORF">SAMN05444354_101312</name>
</gene>
<evidence type="ECO:0000313" key="2">
    <source>
        <dbReference type="Proteomes" id="UP000182719"/>
    </source>
</evidence>
<accession>A0A1H7GA24</accession>
<reference evidence="2" key="1">
    <citation type="submission" date="2016-10" db="EMBL/GenBank/DDBJ databases">
        <authorList>
            <person name="Varghese N."/>
            <person name="Submissions S."/>
        </authorList>
    </citation>
    <scope>NUCLEOTIDE SEQUENCE [LARGE SCALE GENOMIC DNA]</scope>
    <source>
        <strain evidence="2">DSM 17044</strain>
    </source>
</reference>
<keyword evidence="2" id="KW-1185">Reference proteome</keyword>
<organism evidence="1 2">
    <name type="scientific">Stigmatella aurantiaca</name>
    <dbReference type="NCBI Taxonomy" id="41"/>
    <lineage>
        <taxon>Bacteria</taxon>
        <taxon>Pseudomonadati</taxon>
        <taxon>Myxococcota</taxon>
        <taxon>Myxococcia</taxon>
        <taxon>Myxococcales</taxon>
        <taxon>Cystobacterineae</taxon>
        <taxon>Archangiaceae</taxon>
        <taxon>Stigmatella</taxon>
    </lineage>
</organism>
<dbReference type="Proteomes" id="UP000182719">
    <property type="component" value="Unassembled WGS sequence"/>
</dbReference>
<dbReference type="EMBL" id="FOAP01000001">
    <property type="protein sequence ID" value="SEK33350.1"/>
    <property type="molecule type" value="Genomic_DNA"/>
</dbReference>
<protein>
    <submittedName>
        <fullName evidence="1">Uncharacterized protein</fullName>
    </submittedName>
</protein>